<dbReference type="STRING" id="1480694.DC28_13290"/>
<reference evidence="2 3" key="1">
    <citation type="submission" date="2014-05" db="EMBL/GenBank/DDBJ databases">
        <title>De novo Genome Sequence of Spirocheata sp.</title>
        <authorList>
            <person name="Shivani Y."/>
            <person name="Subhash Y."/>
            <person name="Tushar L."/>
            <person name="Sasikala C."/>
            <person name="Ramana C.V."/>
        </authorList>
    </citation>
    <scope>NUCLEOTIDE SEQUENCE [LARGE SCALE GENOMIC DNA]</scope>
    <source>
        <strain evidence="2 3">JC230</strain>
    </source>
</reference>
<keyword evidence="1" id="KW-0732">Signal</keyword>
<evidence type="ECO:0000313" key="2">
    <source>
        <dbReference type="EMBL" id="KGE70916.1"/>
    </source>
</evidence>
<evidence type="ECO:0000256" key="1">
    <source>
        <dbReference type="SAM" id="SignalP"/>
    </source>
</evidence>
<dbReference type="AlphaFoldDB" id="A0A098QTN2"/>
<organism evidence="2 3">
    <name type="scientific">Spirochaeta lutea</name>
    <dbReference type="NCBI Taxonomy" id="1480694"/>
    <lineage>
        <taxon>Bacteria</taxon>
        <taxon>Pseudomonadati</taxon>
        <taxon>Spirochaetota</taxon>
        <taxon>Spirochaetia</taxon>
        <taxon>Spirochaetales</taxon>
        <taxon>Spirochaetaceae</taxon>
        <taxon>Spirochaeta</taxon>
    </lineage>
</organism>
<protein>
    <recommendedName>
        <fullName evidence="4">LPS export ABC transporter periplasmic protein LptC</fullName>
    </recommendedName>
</protein>
<comment type="caution">
    <text evidence="2">The sequence shown here is derived from an EMBL/GenBank/DDBJ whole genome shotgun (WGS) entry which is preliminary data.</text>
</comment>
<proteinExistence type="predicted"/>
<name>A0A098QTN2_9SPIO</name>
<evidence type="ECO:0008006" key="4">
    <source>
        <dbReference type="Google" id="ProtNLM"/>
    </source>
</evidence>
<feature type="signal peptide" evidence="1">
    <location>
        <begin position="1"/>
        <end position="21"/>
    </location>
</feature>
<gene>
    <name evidence="2" type="ORF">DC28_13290</name>
</gene>
<sequence length="185" mass="19898">MIKNRLFPGVLLLILTVIVLAACGGGAEQEPAQSQNQAQEEASEAADVVTTASIVNTNQAFLQAISSDGTWIIATLKDLSFDQDLVLEGAFTNRDTPARKIALYTQDADRNVTARFTLSAPKLTVRSENARIQGGTFNGDVYVEAPNFLITDATVQGSVYFSSQEYRDSFQMTNGGAVTGELIVQ</sequence>
<keyword evidence="3" id="KW-1185">Reference proteome</keyword>
<feature type="chain" id="PRO_5001938665" description="LPS export ABC transporter periplasmic protein LptC" evidence="1">
    <location>
        <begin position="22"/>
        <end position="185"/>
    </location>
</feature>
<dbReference type="RefSeq" id="WP_037549472.1">
    <property type="nucleotide sequence ID" value="NZ_JNUP01000071.1"/>
</dbReference>
<dbReference type="eggNOG" id="ENOG503165M">
    <property type="taxonomic scope" value="Bacteria"/>
</dbReference>
<dbReference type="EMBL" id="JNUP01000071">
    <property type="protein sequence ID" value="KGE70916.1"/>
    <property type="molecule type" value="Genomic_DNA"/>
</dbReference>
<dbReference type="OrthoDB" id="2111555at2"/>
<accession>A0A098QTN2</accession>
<dbReference type="PROSITE" id="PS51257">
    <property type="entry name" value="PROKAR_LIPOPROTEIN"/>
    <property type="match status" value="1"/>
</dbReference>
<evidence type="ECO:0000313" key="3">
    <source>
        <dbReference type="Proteomes" id="UP000029692"/>
    </source>
</evidence>
<dbReference type="Proteomes" id="UP000029692">
    <property type="component" value="Unassembled WGS sequence"/>
</dbReference>